<evidence type="ECO:0000256" key="5">
    <source>
        <dbReference type="ARBA" id="ARBA00023136"/>
    </source>
</evidence>
<dbReference type="InterPro" id="IPR025857">
    <property type="entry name" value="MacB_PCD"/>
</dbReference>
<protein>
    <recommendedName>
        <fullName evidence="11">Multidrug ABC transporter permease</fullName>
    </recommendedName>
</protein>
<evidence type="ECO:0000259" key="8">
    <source>
        <dbReference type="Pfam" id="PF12704"/>
    </source>
</evidence>
<dbReference type="OrthoDB" id="241967at2"/>
<dbReference type="Pfam" id="PF12704">
    <property type="entry name" value="MacB_PCD"/>
    <property type="match status" value="1"/>
</dbReference>
<keyword evidence="3 6" id="KW-0812">Transmembrane</keyword>
<dbReference type="GO" id="GO:0005886">
    <property type="term" value="C:plasma membrane"/>
    <property type="evidence" value="ECO:0007669"/>
    <property type="project" value="UniProtKB-SubCell"/>
</dbReference>
<dbReference type="eggNOG" id="COG0577">
    <property type="taxonomic scope" value="Bacteria"/>
</dbReference>
<dbReference type="RefSeq" id="WP_013705641.1">
    <property type="nucleotide sequence ID" value="NC_015388.1"/>
</dbReference>
<dbReference type="InterPro" id="IPR050250">
    <property type="entry name" value="Macrolide_Exporter_MacB"/>
</dbReference>
<dbReference type="PANTHER" id="PTHR30572">
    <property type="entry name" value="MEMBRANE COMPONENT OF TRANSPORTER-RELATED"/>
    <property type="match status" value="1"/>
</dbReference>
<proteinExistence type="predicted"/>
<gene>
    <name evidence="9" type="ordered locus">Desac_0646</name>
</gene>
<dbReference type="HOGENOM" id="CLU_000604_8_8_7"/>
<evidence type="ECO:0000256" key="1">
    <source>
        <dbReference type="ARBA" id="ARBA00004651"/>
    </source>
</evidence>
<dbReference type="InterPro" id="IPR003838">
    <property type="entry name" value="ABC3_permease_C"/>
</dbReference>
<evidence type="ECO:0000256" key="4">
    <source>
        <dbReference type="ARBA" id="ARBA00022989"/>
    </source>
</evidence>
<feature type="transmembrane region" description="Helical" evidence="6">
    <location>
        <begin position="353"/>
        <end position="374"/>
    </location>
</feature>
<feature type="transmembrane region" description="Helical" evidence="6">
    <location>
        <begin position="20"/>
        <end position="40"/>
    </location>
</feature>
<accession>F2NGB5</accession>
<dbReference type="EMBL" id="CP002629">
    <property type="protein sequence ID" value="AEB08528.1"/>
    <property type="molecule type" value="Genomic_DNA"/>
</dbReference>
<keyword evidence="2" id="KW-1003">Cell membrane</keyword>
<keyword evidence="10" id="KW-1185">Reference proteome</keyword>
<dbReference type="GO" id="GO:0022857">
    <property type="term" value="F:transmembrane transporter activity"/>
    <property type="evidence" value="ECO:0007669"/>
    <property type="project" value="TreeGrafter"/>
</dbReference>
<organism evidence="9 10">
    <name type="scientific">Desulfobacca acetoxidans (strain ATCC 700848 / DSM 11109 / ASRB2)</name>
    <dbReference type="NCBI Taxonomy" id="880072"/>
    <lineage>
        <taxon>Bacteria</taxon>
        <taxon>Pseudomonadati</taxon>
        <taxon>Thermodesulfobacteriota</taxon>
        <taxon>Desulfobaccia</taxon>
        <taxon>Desulfobaccales</taxon>
        <taxon>Desulfobaccaceae</taxon>
        <taxon>Desulfobacca</taxon>
    </lineage>
</organism>
<dbReference type="AlphaFoldDB" id="F2NGB5"/>
<evidence type="ECO:0000313" key="10">
    <source>
        <dbReference type="Proteomes" id="UP000000483"/>
    </source>
</evidence>
<evidence type="ECO:0008006" key="11">
    <source>
        <dbReference type="Google" id="ProtNLM"/>
    </source>
</evidence>
<name>F2NGB5_DESAR</name>
<evidence type="ECO:0000256" key="6">
    <source>
        <dbReference type="SAM" id="Phobius"/>
    </source>
</evidence>
<dbReference type="PANTHER" id="PTHR30572:SF15">
    <property type="entry name" value="ABC TRANSPORTER PERMEASE"/>
    <property type="match status" value="1"/>
</dbReference>
<comment type="subcellular location">
    <subcellularLocation>
        <location evidence="1">Cell membrane</location>
        <topology evidence="1">Multi-pass membrane protein</topology>
    </subcellularLocation>
</comment>
<keyword evidence="4 6" id="KW-1133">Transmembrane helix</keyword>
<dbReference type="Pfam" id="PF02687">
    <property type="entry name" value="FtsX"/>
    <property type="match status" value="1"/>
</dbReference>
<reference evidence="9 10" key="1">
    <citation type="journal article" date="2011" name="Stand. Genomic Sci.">
        <title>Complete genome sequence of the acetate-degrading sulfate reducer Desulfobacca acetoxidans type strain (ASRB2).</title>
        <authorList>
            <person name="Goker M."/>
            <person name="Teshima H."/>
            <person name="Lapidus A."/>
            <person name="Nolan M."/>
            <person name="Lucas S."/>
            <person name="Hammon N."/>
            <person name="Deshpande S."/>
            <person name="Cheng J.F."/>
            <person name="Tapia R."/>
            <person name="Han C."/>
            <person name="Goodwin L."/>
            <person name="Pitluck S."/>
            <person name="Huntemann M."/>
            <person name="Liolios K."/>
            <person name="Ivanova N."/>
            <person name="Pagani I."/>
            <person name="Mavromatis K."/>
            <person name="Ovchinikova G."/>
            <person name="Pati A."/>
            <person name="Chen A."/>
            <person name="Palaniappan K."/>
            <person name="Land M."/>
            <person name="Hauser L."/>
            <person name="Brambilla E.M."/>
            <person name="Rohde M."/>
            <person name="Spring S."/>
            <person name="Detter J.C."/>
            <person name="Woyke T."/>
            <person name="Bristow J."/>
            <person name="Eisen J.A."/>
            <person name="Markowitz V."/>
            <person name="Hugenholtz P."/>
            <person name="Kyrpides N.C."/>
            <person name="Klenk H.P."/>
        </authorList>
    </citation>
    <scope>NUCLEOTIDE SEQUENCE [LARGE SCALE GENOMIC DNA]</scope>
    <source>
        <strain evidence="10">ATCC 700848 / DSM 11109 / ASRB2</strain>
    </source>
</reference>
<dbReference type="Proteomes" id="UP000000483">
    <property type="component" value="Chromosome"/>
</dbReference>
<evidence type="ECO:0000256" key="2">
    <source>
        <dbReference type="ARBA" id="ARBA00022475"/>
    </source>
</evidence>
<dbReference type="KEGG" id="dao:Desac_0646"/>
<feature type="domain" description="ABC3 transporter permease C-terminal" evidence="7">
    <location>
        <begin position="261"/>
        <end position="381"/>
    </location>
</feature>
<evidence type="ECO:0000256" key="3">
    <source>
        <dbReference type="ARBA" id="ARBA00022692"/>
    </source>
</evidence>
<feature type="transmembrane region" description="Helical" evidence="6">
    <location>
        <begin position="256"/>
        <end position="281"/>
    </location>
</feature>
<evidence type="ECO:0000313" key="9">
    <source>
        <dbReference type="EMBL" id="AEB08528.1"/>
    </source>
</evidence>
<sequence>MKIPFSYSYRNLVTRRMTTALTAGGMSLVVFVFAAVLMLAEGLRQTLVATGSFDNAIVLRASAESEVQSIIERDKAAIVTAQPEIAIDQEGRPLAARELIVLLNLRKRGSNSPSNVTIRGVSPISVQLRPEIKLVAGRMFRPGSSEIVTGRDIAQRFGGAGLGETLRFAMRDWIVVGIIDAGKTAFSSEIWGDIDQMQQAFRRPLFSSVILRLRQPGDFLSLKSRLEGDPRLPVEVKRETVFYEQQSKRMADFIRLLGLVLTSIFSIGAVLGAMITMYAAVASRTVEIGALRALGFSRGNILTAILLESLLIGLMGGLVGLGAASLMQFLTISTTNWQTFSEVAFNFSLTADIFLKSLLFALGMGLVGGFLPALRGARMNIVEALRAL</sequence>
<dbReference type="STRING" id="880072.Desac_0646"/>
<feature type="transmembrane region" description="Helical" evidence="6">
    <location>
        <begin position="301"/>
        <end position="332"/>
    </location>
</feature>
<keyword evidence="5 6" id="KW-0472">Membrane</keyword>
<evidence type="ECO:0000259" key="7">
    <source>
        <dbReference type="Pfam" id="PF02687"/>
    </source>
</evidence>
<reference evidence="10" key="2">
    <citation type="submission" date="2011-03" db="EMBL/GenBank/DDBJ databases">
        <title>The complete genome of Desulfobacca acetoxidans DSM 11109.</title>
        <authorList>
            <consortium name="US DOE Joint Genome Institute (JGI-PGF)"/>
            <person name="Lucas S."/>
            <person name="Copeland A."/>
            <person name="Lapidus A."/>
            <person name="Bruce D."/>
            <person name="Goodwin L."/>
            <person name="Pitluck S."/>
            <person name="Peters L."/>
            <person name="Kyrpides N."/>
            <person name="Mavromatis K."/>
            <person name="Ivanova N."/>
            <person name="Ovchinnikova G."/>
            <person name="Teshima H."/>
            <person name="Detter J.C."/>
            <person name="Han C."/>
            <person name="Land M."/>
            <person name="Hauser L."/>
            <person name="Markowitz V."/>
            <person name="Cheng J.-F."/>
            <person name="Hugenholtz P."/>
            <person name="Woyke T."/>
            <person name="Wu D."/>
            <person name="Spring S."/>
            <person name="Schueler E."/>
            <person name="Brambilla E."/>
            <person name="Klenk H.-P."/>
            <person name="Eisen J.A."/>
        </authorList>
    </citation>
    <scope>NUCLEOTIDE SEQUENCE [LARGE SCALE GENOMIC DNA]</scope>
    <source>
        <strain evidence="10">ATCC 700848 / DSM 11109 / ASRB2</strain>
    </source>
</reference>
<feature type="domain" description="MacB-like periplasmic core" evidence="8">
    <location>
        <begin position="19"/>
        <end position="223"/>
    </location>
</feature>